<evidence type="ECO:0000313" key="1">
    <source>
        <dbReference type="EMBL" id="OTZ27935.1"/>
    </source>
</evidence>
<evidence type="ECO:0000313" key="2">
    <source>
        <dbReference type="Proteomes" id="UP000195217"/>
    </source>
</evidence>
<protein>
    <submittedName>
        <fullName evidence="1">Uncharacterized protein</fullName>
    </submittedName>
</protein>
<sequence length="96" mass="11028">MNKWIIAIIYCSLLTTFCYLSIKTLLLSATVHTSFPNPQFFVGIVGLTFGVWILTFGIRKYISFVSENEQERRKLKTLFSIISVLSCYAATLLFYI</sequence>
<dbReference type="Proteomes" id="UP000195217">
    <property type="component" value="Unassembled WGS sequence"/>
</dbReference>
<name>A0A9X6FWI5_BACUD</name>
<dbReference type="RefSeq" id="WP_001045720.1">
    <property type="nucleotide sequence ID" value="NZ_NFEA01000050.1"/>
</dbReference>
<dbReference type="EMBL" id="NFEA01000050">
    <property type="protein sequence ID" value="OTZ27935.1"/>
    <property type="molecule type" value="Genomic_DNA"/>
</dbReference>
<reference evidence="1 2" key="1">
    <citation type="submission" date="2016-10" db="EMBL/GenBank/DDBJ databases">
        <title>Comparative genomics of Bacillus thuringiensis reveals a path to pathogens against multiple invertebrate hosts.</title>
        <authorList>
            <person name="Zheng J."/>
            <person name="Gao Q."/>
            <person name="Liu H."/>
            <person name="Peng D."/>
            <person name="Ruan L."/>
            <person name="Sun M."/>
        </authorList>
    </citation>
    <scope>NUCLEOTIDE SEQUENCE [LARGE SCALE GENOMIC DNA]</scope>
    <source>
        <strain evidence="1">BGSC 4M3</strain>
    </source>
</reference>
<organism evidence="1 2">
    <name type="scientific">Bacillus thuringiensis subsp. darmstadiensis</name>
    <dbReference type="NCBI Taxonomy" id="132264"/>
    <lineage>
        <taxon>Bacteria</taxon>
        <taxon>Bacillati</taxon>
        <taxon>Bacillota</taxon>
        <taxon>Bacilli</taxon>
        <taxon>Bacillales</taxon>
        <taxon>Bacillaceae</taxon>
        <taxon>Bacillus</taxon>
        <taxon>Bacillus cereus group</taxon>
    </lineage>
</organism>
<comment type="caution">
    <text evidence="1">The sequence shown here is derived from an EMBL/GenBank/DDBJ whole genome shotgun (WGS) entry which is preliminary data.</text>
</comment>
<proteinExistence type="predicted"/>
<dbReference type="AlphaFoldDB" id="A0A9X6FWI5"/>
<gene>
    <name evidence="1" type="ORF">BK761_29525</name>
</gene>
<accession>A0A9X6FWI5</accession>